<proteinExistence type="predicted"/>
<evidence type="ECO:0000313" key="3">
    <source>
        <dbReference type="Proteomes" id="UP000020077"/>
    </source>
</evidence>
<evidence type="ECO:0000313" key="2">
    <source>
        <dbReference type="EMBL" id="KFB70853.1"/>
    </source>
</evidence>
<dbReference type="AlphaFoldDB" id="A0A080LRM2"/>
<gene>
    <name evidence="2" type="ORF">AW09_004028</name>
</gene>
<reference evidence="2 3" key="1">
    <citation type="submission" date="2014-02" db="EMBL/GenBank/DDBJ databases">
        <title>Expanding our view of genomic diversity in Candidatus Accumulibacter clades.</title>
        <authorList>
            <person name="Skennerton C.T."/>
            <person name="Barr J.J."/>
            <person name="Slater F.R."/>
            <person name="Bond P.L."/>
            <person name="Tyson G.W."/>
        </authorList>
    </citation>
    <scope>NUCLEOTIDE SEQUENCE [LARGE SCALE GENOMIC DNA]</scope>
    <source>
        <strain evidence="3">BA-91</strain>
    </source>
</reference>
<name>A0A080LRM2_9PROT</name>
<dbReference type="CDD" id="cd16376">
    <property type="entry name" value="Avd_like"/>
    <property type="match status" value="1"/>
</dbReference>
<protein>
    <recommendedName>
        <fullName evidence="1">bAvd-like domain-containing protein</fullName>
    </recommendedName>
</protein>
<dbReference type="InterPro" id="IPR055360">
    <property type="entry name" value="bAvd"/>
</dbReference>
<dbReference type="SUPFAM" id="SSF158446">
    <property type="entry name" value="IVS-encoded protein-like"/>
    <property type="match status" value="1"/>
</dbReference>
<organism evidence="2 3">
    <name type="scientific">Candidatus Accumulibacter phosphatis</name>
    <dbReference type="NCBI Taxonomy" id="327160"/>
    <lineage>
        <taxon>Bacteria</taxon>
        <taxon>Pseudomonadati</taxon>
        <taxon>Pseudomonadota</taxon>
        <taxon>Betaproteobacteria</taxon>
        <taxon>Candidatus Accumulibacter</taxon>
    </lineage>
</organism>
<accession>A0A080LRM2</accession>
<dbReference type="EMBL" id="JDVG02000635">
    <property type="protein sequence ID" value="KFB70853.1"/>
    <property type="molecule type" value="Genomic_DNA"/>
</dbReference>
<dbReference type="InterPro" id="IPR036583">
    <property type="entry name" value="23S_rRNA_IVS_sf"/>
</dbReference>
<dbReference type="Proteomes" id="UP000020077">
    <property type="component" value="Unassembled WGS sequence"/>
</dbReference>
<evidence type="ECO:0000259" key="1">
    <source>
        <dbReference type="Pfam" id="PF22296"/>
    </source>
</evidence>
<comment type="caution">
    <text evidence="2">The sequence shown here is derived from an EMBL/GenBank/DDBJ whole genome shotgun (WGS) entry which is preliminary data.</text>
</comment>
<dbReference type="Gene3D" id="1.20.1440.60">
    <property type="entry name" value="23S rRNA-intervening sequence"/>
    <property type="match status" value="1"/>
</dbReference>
<dbReference type="Pfam" id="PF22296">
    <property type="entry name" value="bAvd"/>
    <property type="match status" value="1"/>
</dbReference>
<sequence>MKTTSTGYAAAPLYVDAFALCEWLLGHFGDDSRVVPQALCRCALTLFEAITLALKGRRREEHVEIADEHLIRLRAQLRLAQAMRYLSEAQMLHALERADAIGRQLGGWLRSFEPI</sequence>
<feature type="domain" description="bAvd-like" evidence="1">
    <location>
        <begin position="35"/>
        <end position="111"/>
    </location>
</feature>